<keyword evidence="3 6" id="KW-0862">Zinc</keyword>
<evidence type="ECO:0000259" key="8">
    <source>
        <dbReference type="PROSITE" id="PS51133"/>
    </source>
</evidence>
<evidence type="ECO:0000313" key="10">
    <source>
        <dbReference type="Proteomes" id="UP000799424"/>
    </source>
</evidence>
<evidence type="ECO:0000256" key="3">
    <source>
        <dbReference type="ARBA" id="ARBA00022833"/>
    </source>
</evidence>
<feature type="domain" description="TFIIS-type" evidence="8">
    <location>
        <begin position="78"/>
        <end position="118"/>
    </location>
</feature>
<evidence type="ECO:0000256" key="1">
    <source>
        <dbReference type="ARBA" id="ARBA00022723"/>
    </source>
</evidence>
<dbReference type="GO" id="GO:0006363">
    <property type="term" value="P:termination of RNA polymerase I transcription"/>
    <property type="evidence" value="ECO:0007669"/>
    <property type="project" value="TreeGrafter"/>
</dbReference>
<reference evidence="9" key="1">
    <citation type="journal article" date="2020" name="Stud. Mycol.">
        <title>101 Dothideomycetes genomes: a test case for predicting lifestyles and emergence of pathogens.</title>
        <authorList>
            <person name="Haridas S."/>
            <person name="Albert R."/>
            <person name="Binder M."/>
            <person name="Bloem J."/>
            <person name="Labutti K."/>
            <person name="Salamov A."/>
            <person name="Andreopoulos B."/>
            <person name="Baker S."/>
            <person name="Barry K."/>
            <person name="Bills G."/>
            <person name="Bluhm B."/>
            <person name="Cannon C."/>
            <person name="Castanera R."/>
            <person name="Culley D."/>
            <person name="Daum C."/>
            <person name="Ezra D."/>
            <person name="Gonzalez J."/>
            <person name="Henrissat B."/>
            <person name="Kuo A."/>
            <person name="Liang C."/>
            <person name="Lipzen A."/>
            <person name="Lutzoni F."/>
            <person name="Magnuson J."/>
            <person name="Mondo S."/>
            <person name="Nolan M."/>
            <person name="Ohm R."/>
            <person name="Pangilinan J."/>
            <person name="Park H.-J."/>
            <person name="Ramirez L."/>
            <person name="Alfaro M."/>
            <person name="Sun H."/>
            <person name="Tritt A."/>
            <person name="Yoshinaga Y."/>
            <person name="Zwiers L.-H."/>
            <person name="Turgeon B."/>
            <person name="Goodwin S."/>
            <person name="Spatafora J."/>
            <person name="Crous P."/>
            <person name="Grigoriev I."/>
        </authorList>
    </citation>
    <scope>NUCLEOTIDE SEQUENCE</scope>
    <source>
        <strain evidence="9">CBS 113818</strain>
    </source>
</reference>
<evidence type="ECO:0000256" key="7">
    <source>
        <dbReference type="PIRSR" id="PIRSR005586-2"/>
    </source>
</evidence>
<keyword evidence="1 6" id="KW-0479">Metal-binding</keyword>
<feature type="binding site" evidence="6">
    <location>
        <position position="32"/>
    </location>
    <ligand>
        <name>Zn(2+)</name>
        <dbReference type="ChEBI" id="CHEBI:29105"/>
        <label>1</label>
    </ligand>
</feature>
<dbReference type="Pfam" id="PF01096">
    <property type="entry name" value="Zn_ribbon_TFIIS"/>
    <property type="match status" value="1"/>
</dbReference>
<evidence type="ECO:0000313" key="9">
    <source>
        <dbReference type="EMBL" id="KAF2820089.1"/>
    </source>
</evidence>
<feature type="binding site" evidence="6">
    <location>
        <position position="29"/>
    </location>
    <ligand>
        <name>Zn(2+)</name>
        <dbReference type="ChEBI" id="CHEBI:29105"/>
        <label>1</label>
    </ligand>
</feature>
<feature type="binding site" evidence="6">
    <location>
        <position position="110"/>
    </location>
    <ligand>
        <name>Zn(2+)</name>
        <dbReference type="ChEBI" id="CHEBI:29105"/>
        <label>2</label>
    </ligand>
</feature>
<dbReference type="GO" id="GO:0003676">
    <property type="term" value="F:nucleic acid binding"/>
    <property type="evidence" value="ECO:0007669"/>
    <property type="project" value="InterPro"/>
</dbReference>
<comment type="function">
    <text evidence="5">DNA-dependent RNA polymerase catalyzes the transcription of DNA into RNA using the four ribonucleoside triphosphates as substrates.</text>
</comment>
<keyword evidence="4 5" id="KW-0804">Transcription</keyword>
<keyword evidence="5" id="KW-0539">Nucleus</keyword>
<feature type="binding site" evidence="6">
    <location>
        <position position="85"/>
    </location>
    <ligand>
        <name>Zn(2+)</name>
        <dbReference type="ChEBI" id="CHEBI:29105"/>
        <label>2</label>
    </ligand>
</feature>
<comment type="subcellular location">
    <subcellularLocation>
        <location evidence="5">Nucleus</location>
    </subcellularLocation>
</comment>
<dbReference type="InterPro" id="IPR001222">
    <property type="entry name" value="Znf_TFIIS"/>
</dbReference>
<accession>A0A6A6ZHB3</accession>
<feature type="binding site" evidence="6">
    <location>
        <position position="82"/>
    </location>
    <ligand>
        <name>Zn(2+)</name>
        <dbReference type="ChEBI" id="CHEBI:29105"/>
        <label>2</label>
    </ligand>
</feature>
<dbReference type="PROSITE" id="PS51133">
    <property type="entry name" value="ZF_TFIIS_2"/>
    <property type="match status" value="1"/>
</dbReference>
<keyword evidence="2 7" id="KW-0863">Zinc-finger</keyword>
<keyword evidence="5" id="KW-0240">DNA-directed RNA polymerase</keyword>
<dbReference type="InterPro" id="IPR019761">
    <property type="entry name" value="DNA-dir_RNA_pol-M_15_CS"/>
</dbReference>
<dbReference type="GO" id="GO:0008270">
    <property type="term" value="F:zinc ion binding"/>
    <property type="evidence" value="ECO:0007669"/>
    <property type="project" value="UniProtKB-KW"/>
</dbReference>
<dbReference type="PANTHER" id="PTHR11239">
    <property type="entry name" value="DNA-DIRECTED RNA POLYMERASE"/>
    <property type="match status" value="1"/>
</dbReference>
<dbReference type="SMART" id="SM00440">
    <property type="entry name" value="ZnF_C2C2"/>
    <property type="match status" value="1"/>
</dbReference>
<evidence type="ECO:0000256" key="4">
    <source>
        <dbReference type="ARBA" id="ARBA00023163"/>
    </source>
</evidence>
<sequence length="127" mass="13859">MSLVGTLLFCTTCGNLLDRKASSAKTISCHICGNVNKNGWPILTQTTSKPSAFPTALREKRGEIQAINGDDIETWATVLKSCPACDSQILLWRDMQLRGADEGTTVFYRCSKCNNRSVIWSNLADGG</sequence>
<dbReference type="GO" id="GO:0005736">
    <property type="term" value="C:RNA polymerase I complex"/>
    <property type="evidence" value="ECO:0007669"/>
    <property type="project" value="TreeGrafter"/>
</dbReference>
<feature type="binding site" evidence="6">
    <location>
        <position position="13"/>
    </location>
    <ligand>
        <name>Zn(2+)</name>
        <dbReference type="ChEBI" id="CHEBI:29105"/>
        <label>1</label>
    </ligand>
</feature>
<protein>
    <recommendedName>
        <fullName evidence="5">DNA-directed RNA polymerase subunit</fullName>
    </recommendedName>
</protein>
<feature type="binding site" evidence="6">
    <location>
        <position position="113"/>
    </location>
    <ligand>
        <name>Zn(2+)</name>
        <dbReference type="ChEBI" id="CHEBI:29105"/>
        <label>2</label>
    </ligand>
</feature>
<evidence type="ECO:0000256" key="6">
    <source>
        <dbReference type="PIRSR" id="PIRSR005586-1"/>
    </source>
</evidence>
<dbReference type="AlphaFoldDB" id="A0A6A6ZHB3"/>
<name>A0A6A6ZHB3_9PLEO</name>
<feature type="zinc finger region" description="C4-type" evidence="7">
    <location>
        <begin position="10"/>
        <end position="32"/>
    </location>
</feature>
<dbReference type="SUPFAM" id="SSF57783">
    <property type="entry name" value="Zinc beta-ribbon"/>
    <property type="match status" value="1"/>
</dbReference>
<organism evidence="9 10">
    <name type="scientific">Ophiobolus disseminans</name>
    <dbReference type="NCBI Taxonomy" id="1469910"/>
    <lineage>
        <taxon>Eukaryota</taxon>
        <taxon>Fungi</taxon>
        <taxon>Dikarya</taxon>
        <taxon>Ascomycota</taxon>
        <taxon>Pezizomycotina</taxon>
        <taxon>Dothideomycetes</taxon>
        <taxon>Pleosporomycetidae</taxon>
        <taxon>Pleosporales</taxon>
        <taxon>Pleosporineae</taxon>
        <taxon>Phaeosphaeriaceae</taxon>
        <taxon>Ophiobolus</taxon>
    </lineage>
</organism>
<dbReference type="PANTHER" id="PTHR11239:SF14">
    <property type="entry name" value="DNA-DIRECTED RNA POLYMERASE I SUBUNIT RPA12"/>
    <property type="match status" value="1"/>
</dbReference>
<dbReference type="Proteomes" id="UP000799424">
    <property type="component" value="Unassembled WGS sequence"/>
</dbReference>
<evidence type="ECO:0000256" key="2">
    <source>
        <dbReference type="ARBA" id="ARBA00022771"/>
    </source>
</evidence>
<dbReference type="InterPro" id="IPR012164">
    <property type="entry name" value="Rpa12/Rpb9/Rpc10/TFS"/>
</dbReference>
<dbReference type="OrthoDB" id="10056816at2759"/>
<feature type="binding site" evidence="6">
    <location>
        <position position="10"/>
    </location>
    <ligand>
        <name>Zn(2+)</name>
        <dbReference type="ChEBI" id="CHEBI:29105"/>
        <label>1</label>
    </ligand>
</feature>
<dbReference type="EMBL" id="MU006242">
    <property type="protein sequence ID" value="KAF2820089.1"/>
    <property type="molecule type" value="Genomic_DNA"/>
</dbReference>
<comment type="similarity">
    <text evidence="5">Belongs to the archaeal rpoM/eukaryotic RPA12/RPB9/RPC11 RNA polymerase family.</text>
</comment>
<dbReference type="PIRSF" id="PIRSF005586">
    <property type="entry name" value="RNApol_RpoM"/>
    <property type="match status" value="1"/>
</dbReference>
<dbReference type="GO" id="GO:0003899">
    <property type="term" value="F:DNA-directed RNA polymerase activity"/>
    <property type="evidence" value="ECO:0007669"/>
    <property type="project" value="InterPro"/>
</dbReference>
<keyword evidence="10" id="KW-1185">Reference proteome</keyword>
<dbReference type="Gene3D" id="2.20.25.10">
    <property type="match status" value="1"/>
</dbReference>
<proteinExistence type="inferred from homology"/>
<dbReference type="PROSITE" id="PS01030">
    <property type="entry name" value="RNA_POL_M_15KD"/>
    <property type="match status" value="1"/>
</dbReference>
<evidence type="ECO:0000256" key="5">
    <source>
        <dbReference type="PIRNR" id="PIRNR005586"/>
    </source>
</evidence>
<gene>
    <name evidence="9" type="ORF">CC86DRAFT_305594</name>
</gene>